<dbReference type="InterPro" id="IPR011050">
    <property type="entry name" value="Pectin_lyase_fold/virulence"/>
</dbReference>
<comment type="pathway">
    <text evidence="1 5">Glycan metabolism; pectin degradation; 2-dehydro-3-deoxy-D-gluconate from pectin: step 1/5.</text>
</comment>
<evidence type="ECO:0000256" key="3">
    <source>
        <dbReference type="ARBA" id="ARBA00023085"/>
    </source>
</evidence>
<sequence>MFTAINADYNFMAKNIGFQNSAGAIKHQAVALMVQCDQAIFYNCQMDGYQDTLYSLSHRQFYRDCTILGTIDFIFGNGAAVFQNCKMIVRKPLDNQQCIVTAQGRKELADASGFVLQNCIISGAQDYLPVKARIKTYLGRPWEQFSRTVIMQSQLDDIITPEGWMPWKFNLYLDTLWYAEFGNRGPGADQTNRVKWKGIQKITAAQAQQFTPGVFLTGAQWIPKTGVPYTAGMFPGV</sequence>
<name>A0ABR2F4Q6_9ROSI</name>
<dbReference type="EMBL" id="JBBPBM010000008">
    <property type="protein sequence ID" value="KAK8572005.1"/>
    <property type="molecule type" value="Genomic_DNA"/>
</dbReference>
<feature type="domain" description="Pectinesterase catalytic" evidence="6">
    <location>
        <begin position="9"/>
        <end position="218"/>
    </location>
</feature>
<dbReference type="Proteomes" id="UP001472677">
    <property type="component" value="Unassembled WGS sequence"/>
</dbReference>
<evidence type="ECO:0000313" key="7">
    <source>
        <dbReference type="EMBL" id="KAK8572005.1"/>
    </source>
</evidence>
<dbReference type="InterPro" id="IPR000070">
    <property type="entry name" value="Pectinesterase_cat"/>
</dbReference>
<evidence type="ECO:0000256" key="2">
    <source>
        <dbReference type="ARBA" id="ARBA00022801"/>
    </source>
</evidence>
<dbReference type="SUPFAM" id="SSF51126">
    <property type="entry name" value="Pectin lyase-like"/>
    <property type="match status" value="1"/>
</dbReference>
<dbReference type="Pfam" id="PF01095">
    <property type="entry name" value="Pectinesterase"/>
    <property type="match status" value="1"/>
</dbReference>
<organism evidence="7 8">
    <name type="scientific">Hibiscus sabdariffa</name>
    <name type="common">roselle</name>
    <dbReference type="NCBI Taxonomy" id="183260"/>
    <lineage>
        <taxon>Eukaryota</taxon>
        <taxon>Viridiplantae</taxon>
        <taxon>Streptophyta</taxon>
        <taxon>Embryophyta</taxon>
        <taxon>Tracheophyta</taxon>
        <taxon>Spermatophyta</taxon>
        <taxon>Magnoliopsida</taxon>
        <taxon>eudicotyledons</taxon>
        <taxon>Gunneridae</taxon>
        <taxon>Pentapetalae</taxon>
        <taxon>rosids</taxon>
        <taxon>malvids</taxon>
        <taxon>Malvales</taxon>
        <taxon>Malvaceae</taxon>
        <taxon>Malvoideae</taxon>
        <taxon>Hibiscus</taxon>
    </lineage>
</organism>
<keyword evidence="2 5" id="KW-0378">Hydrolase</keyword>
<dbReference type="PROSITE" id="PS00503">
    <property type="entry name" value="PECTINESTERASE_2"/>
    <property type="match status" value="1"/>
</dbReference>
<gene>
    <name evidence="7" type="ORF">V6N12_028069</name>
</gene>
<protein>
    <recommendedName>
        <fullName evidence="5">Pectinesterase</fullName>
        <ecNumber evidence="5">3.1.1.11</ecNumber>
    </recommendedName>
</protein>
<evidence type="ECO:0000259" key="6">
    <source>
        <dbReference type="Pfam" id="PF01095"/>
    </source>
</evidence>
<reference evidence="7 8" key="1">
    <citation type="journal article" date="2024" name="G3 (Bethesda)">
        <title>Genome assembly of Hibiscus sabdariffa L. provides insights into metabolisms of medicinal natural products.</title>
        <authorList>
            <person name="Kim T."/>
        </authorList>
    </citation>
    <scope>NUCLEOTIDE SEQUENCE [LARGE SCALE GENOMIC DNA]</scope>
    <source>
        <strain evidence="7">TK-2024</strain>
        <tissue evidence="7">Old leaves</tissue>
    </source>
</reference>
<evidence type="ECO:0000313" key="8">
    <source>
        <dbReference type="Proteomes" id="UP001472677"/>
    </source>
</evidence>
<proteinExistence type="predicted"/>
<keyword evidence="8" id="KW-1185">Reference proteome</keyword>
<accession>A0ABR2F4Q6</accession>
<comment type="caution">
    <text evidence="7">The sequence shown here is derived from an EMBL/GenBank/DDBJ whole genome shotgun (WGS) entry which is preliminary data.</text>
</comment>
<dbReference type="EC" id="3.1.1.11" evidence="5"/>
<evidence type="ECO:0000256" key="4">
    <source>
        <dbReference type="PROSITE-ProRule" id="PRU10040"/>
    </source>
</evidence>
<dbReference type="InterPro" id="IPR012334">
    <property type="entry name" value="Pectin_lyas_fold"/>
</dbReference>
<evidence type="ECO:0000256" key="1">
    <source>
        <dbReference type="ARBA" id="ARBA00005184"/>
    </source>
</evidence>
<dbReference type="PANTHER" id="PTHR31707">
    <property type="entry name" value="PECTINESTERASE"/>
    <property type="match status" value="1"/>
</dbReference>
<feature type="active site" evidence="4">
    <location>
        <position position="72"/>
    </location>
</feature>
<dbReference type="Gene3D" id="2.160.20.10">
    <property type="entry name" value="Single-stranded right-handed beta-helix, Pectin lyase-like"/>
    <property type="match status" value="1"/>
</dbReference>
<keyword evidence="3 5" id="KW-0063">Aspartyl esterase</keyword>
<comment type="catalytic activity">
    <reaction evidence="5">
        <text>[(1-&gt;4)-alpha-D-galacturonosyl methyl ester](n) + n H2O = [(1-&gt;4)-alpha-D-galacturonosyl](n) + n methanol + n H(+)</text>
        <dbReference type="Rhea" id="RHEA:22380"/>
        <dbReference type="Rhea" id="RHEA-COMP:14570"/>
        <dbReference type="Rhea" id="RHEA-COMP:14573"/>
        <dbReference type="ChEBI" id="CHEBI:15377"/>
        <dbReference type="ChEBI" id="CHEBI:15378"/>
        <dbReference type="ChEBI" id="CHEBI:17790"/>
        <dbReference type="ChEBI" id="CHEBI:140522"/>
        <dbReference type="ChEBI" id="CHEBI:140523"/>
        <dbReference type="EC" id="3.1.1.11"/>
    </reaction>
</comment>
<evidence type="ECO:0000256" key="5">
    <source>
        <dbReference type="RuleBase" id="RU000589"/>
    </source>
</evidence>
<dbReference type="InterPro" id="IPR033131">
    <property type="entry name" value="Pectinesterase_Asp_AS"/>
</dbReference>